<evidence type="ECO:0000256" key="1">
    <source>
        <dbReference type="ARBA" id="ARBA00023002"/>
    </source>
</evidence>
<dbReference type="GO" id="GO:0030267">
    <property type="term" value="F:glyoxylate reductase (NADPH) activity"/>
    <property type="evidence" value="ECO:0007669"/>
    <property type="project" value="TreeGrafter"/>
</dbReference>
<dbReference type="InterPro" id="IPR006140">
    <property type="entry name" value="D-isomer_DH_NAD-bd"/>
</dbReference>
<protein>
    <recommendedName>
        <fullName evidence="2">D-isomer specific 2-hydroxyacid dehydrogenase NAD-binding domain-containing protein</fullName>
    </recommendedName>
</protein>
<dbReference type="RefSeq" id="XP_056471435.1">
    <property type="nucleotide sequence ID" value="XM_056620629.1"/>
</dbReference>
<dbReference type="PANTHER" id="PTHR10996:SF269">
    <property type="entry name" value="HYPOTHETICAL D-ISOMER SPECIFIC 2-HYDROXYACID DEHYDROGENASE (EUROFUNG)"/>
    <property type="match status" value="1"/>
</dbReference>
<accession>A0A9W9EWT5</accession>
<dbReference type="InterPro" id="IPR036291">
    <property type="entry name" value="NAD(P)-bd_dom_sf"/>
</dbReference>
<comment type="caution">
    <text evidence="3">The sequence shown here is derived from an EMBL/GenBank/DDBJ whole genome shotgun (WGS) entry which is preliminary data.</text>
</comment>
<gene>
    <name evidence="3" type="ORF">N7532_008137</name>
</gene>
<proteinExistence type="predicted"/>
<dbReference type="GeneID" id="81359608"/>
<dbReference type="GO" id="GO:0051287">
    <property type="term" value="F:NAD binding"/>
    <property type="evidence" value="ECO:0007669"/>
    <property type="project" value="InterPro"/>
</dbReference>
<dbReference type="Gene3D" id="3.40.50.720">
    <property type="entry name" value="NAD(P)-binding Rossmann-like Domain"/>
    <property type="match status" value="1"/>
</dbReference>
<dbReference type="OrthoDB" id="9991913at2759"/>
<organism evidence="3 4">
    <name type="scientific">Penicillium argentinense</name>
    <dbReference type="NCBI Taxonomy" id="1131581"/>
    <lineage>
        <taxon>Eukaryota</taxon>
        <taxon>Fungi</taxon>
        <taxon>Dikarya</taxon>
        <taxon>Ascomycota</taxon>
        <taxon>Pezizomycotina</taxon>
        <taxon>Eurotiomycetes</taxon>
        <taxon>Eurotiomycetidae</taxon>
        <taxon>Eurotiales</taxon>
        <taxon>Aspergillaceae</taxon>
        <taxon>Penicillium</taxon>
    </lineage>
</organism>
<reference evidence="3" key="1">
    <citation type="submission" date="2022-11" db="EMBL/GenBank/DDBJ databases">
        <authorList>
            <person name="Petersen C."/>
        </authorList>
    </citation>
    <scope>NUCLEOTIDE SEQUENCE</scope>
    <source>
        <strain evidence="3">IBT 30761</strain>
    </source>
</reference>
<keyword evidence="4" id="KW-1185">Reference proteome</keyword>
<reference evidence="3" key="2">
    <citation type="journal article" date="2023" name="IMA Fungus">
        <title>Comparative genomic study of the Penicillium genus elucidates a diverse pangenome and 15 lateral gene transfer events.</title>
        <authorList>
            <person name="Petersen C."/>
            <person name="Sorensen T."/>
            <person name="Nielsen M.R."/>
            <person name="Sondergaard T.E."/>
            <person name="Sorensen J.L."/>
            <person name="Fitzpatrick D.A."/>
            <person name="Frisvad J.C."/>
            <person name="Nielsen K.L."/>
        </authorList>
    </citation>
    <scope>NUCLEOTIDE SEQUENCE</scope>
    <source>
        <strain evidence="3">IBT 30761</strain>
    </source>
</reference>
<dbReference type="GO" id="GO:0016618">
    <property type="term" value="F:hydroxypyruvate reductase [NAD(P)H] activity"/>
    <property type="evidence" value="ECO:0007669"/>
    <property type="project" value="TreeGrafter"/>
</dbReference>
<feature type="domain" description="D-isomer specific 2-hydroxyacid dehydrogenase NAD-binding" evidence="2">
    <location>
        <begin position="1"/>
        <end position="61"/>
    </location>
</feature>
<keyword evidence="1" id="KW-0560">Oxidoreductase</keyword>
<dbReference type="Pfam" id="PF02826">
    <property type="entry name" value="2-Hacid_dh_C"/>
    <property type="match status" value="1"/>
</dbReference>
<dbReference type="GO" id="GO:0005829">
    <property type="term" value="C:cytosol"/>
    <property type="evidence" value="ECO:0007669"/>
    <property type="project" value="TreeGrafter"/>
</dbReference>
<evidence type="ECO:0000313" key="3">
    <source>
        <dbReference type="EMBL" id="KAJ5089453.1"/>
    </source>
</evidence>
<dbReference type="SUPFAM" id="SSF51735">
    <property type="entry name" value="NAD(P)-binding Rossmann-fold domains"/>
    <property type="match status" value="1"/>
</dbReference>
<evidence type="ECO:0000259" key="2">
    <source>
        <dbReference type="Pfam" id="PF02826"/>
    </source>
</evidence>
<dbReference type="InterPro" id="IPR050223">
    <property type="entry name" value="D-isomer_2-hydroxyacid_DH"/>
</dbReference>
<evidence type="ECO:0000313" key="4">
    <source>
        <dbReference type="Proteomes" id="UP001149074"/>
    </source>
</evidence>
<dbReference type="InterPro" id="IPR029753">
    <property type="entry name" value="D-isomer_DH_CS"/>
</dbReference>
<sequence>MKTGVVVVNSARGAVMDEAALVEALDDGKVLSAGLDVFEEEPKIHPGLIKNPNVMLVPHMGTYTVEVSHTLLLCENQRANGHLDSYCDGRVGYREYSPGYRERKAQESRPRAG</sequence>
<dbReference type="EMBL" id="JAPQKI010000009">
    <property type="protein sequence ID" value="KAJ5089453.1"/>
    <property type="molecule type" value="Genomic_DNA"/>
</dbReference>
<dbReference type="Proteomes" id="UP001149074">
    <property type="component" value="Unassembled WGS sequence"/>
</dbReference>
<dbReference type="AlphaFoldDB" id="A0A9W9EWT5"/>
<dbReference type="PROSITE" id="PS00671">
    <property type="entry name" value="D_2_HYDROXYACID_DH_3"/>
    <property type="match status" value="1"/>
</dbReference>
<dbReference type="PANTHER" id="PTHR10996">
    <property type="entry name" value="2-HYDROXYACID DEHYDROGENASE-RELATED"/>
    <property type="match status" value="1"/>
</dbReference>
<name>A0A9W9EWT5_9EURO</name>